<gene>
    <name evidence="1" type="ORF">BOLC1T00772H</name>
</gene>
<name>A0A3P6ETD6_BRAOL</name>
<accession>A0A3P6ETD6</accession>
<protein>
    <submittedName>
        <fullName evidence="1">Uncharacterized protein</fullName>
    </submittedName>
</protein>
<proteinExistence type="predicted"/>
<dbReference type="AlphaFoldDB" id="A0A3P6ETD6"/>
<organism evidence="1">
    <name type="scientific">Brassica oleracea</name>
    <name type="common">Wild cabbage</name>
    <dbReference type="NCBI Taxonomy" id="3712"/>
    <lineage>
        <taxon>Eukaryota</taxon>
        <taxon>Viridiplantae</taxon>
        <taxon>Streptophyta</taxon>
        <taxon>Embryophyta</taxon>
        <taxon>Tracheophyta</taxon>
        <taxon>Spermatophyta</taxon>
        <taxon>Magnoliopsida</taxon>
        <taxon>eudicotyledons</taxon>
        <taxon>Gunneridae</taxon>
        <taxon>Pentapetalae</taxon>
        <taxon>rosids</taxon>
        <taxon>malvids</taxon>
        <taxon>Brassicales</taxon>
        <taxon>Brassicaceae</taxon>
        <taxon>Brassiceae</taxon>
        <taxon>Brassica</taxon>
    </lineage>
</organism>
<dbReference type="EMBL" id="LR031878">
    <property type="protein sequence ID" value="VDD48383.1"/>
    <property type="molecule type" value="Genomic_DNA"/>
</dbReference>
<reference evidence="1" key="1">
    <citation type="submission" date="2018-11" db="EMBL/GenBank/DDBJ databases">
        <authorList>
            <consortium name="Genoscope - CEA"/>
            <person name="William W."/>
        </authorList>
    </citation>
    <scope>NUCLEOTIDE SEQUENCE</scope>
</reference>
<evidence type="ECO:0000313" key="1">
    <source>
        <dbReference type="EMBL" id="VDD48383.1"/>
    </source>
</evidence>
<sequence length="35" mass="3918">MHIVPAEEVTQGTHMTFTDAKTLMNAKPNIPHVEE</sequence>